<protein>
    <recommendedName>
        <fullName evidence="3">DUF4364 family protein</fullName>
    </recommendedName>
</protein>
<evidence type="ECO:0000313" key="1">
    <source>
        <dbReference type="EMBL" id="NVO66938.1"/>
    </source>
</evidence>
<keyword evidence="2" id="KW-1185">Reference proteome</keyword>
<organism evidence="1 2">
    <name type="scientific">Methanofollis tationis</name>
    <dbReference type="NCBI Taxonomy" id="81417"/>
    <lineage>
        <taxon>Archaea</taxon>
        <taxon>Methanobacteriati</taxon>
        <taxon>Methanobacteriota</taxon>
        <taxon>Stenosarchaea group</taxon>
        <taxon>Methanomicrobia</taxon>
        <taxon>Methanomicrobiales</taxon>
        <taxon>Methanomicrobiaceae</taxon>
        <taxon>Methanofollis</taxon>
    </lineage>
</organism>
<dbReference type="EMBL" id="JABXWR010000001">
    <property type="protein sequence ID" value="NVO66938.1"/>
    <property type="molecule type" value="Genomic_DNA"/>
</dbReference>
<name>A0A7K4HQ02_9EURY</name>
<evidence type="ECO:0000313" key="2">
    <source>
        <dbReference type="Proteomes" id="UP000570823"/>
    </source>
</evidence>
<sequence length="95" mass="10935">MSCGLTEETLFILNILDKNRNFKSASGYHSEKLKHLYIRKFPGPDCLSFKDAIKILLKEGYITKIKKKEDKYYISDINNAKLALHNHGFTTLQGL</sequence>
<comment type="caution">
    <text evidence="1">The sequence shown here is derived from an EMBL/GenBank/DDBJ whole genome shotgun (WGS) entry which is preliminary data.</text>
</comment>
<dbReference type="AlphaFoldDB" id="A0A7K4HQ02"/>
<accession>A0A7K4HQ02</accession>
<gene>
    <name evidence="1" type="ORF">HWN36_06365</name>
</gene>
<evidence type="ECO:0008006" key="3">
    <source>
        <dbReference type="Google" id="ProtNLM"/>
    </source>
</evidence>
<proteinExistence type="predicted"/>
<dbReference type="Proteomes" id="UP000570823">
    <property type="component" value="Unassembled WGS sequence"/>
</dbReference>
<reference evidence="1 2" key="1">
    <citation type="submission" date="2020-06" db="EMBL/GenBank/DDBJ databases">
        <title>Methanofollis fontis sp. nov., a methanogen isolated from marine sediments near a cold seep at Four-Way Closure Ridge offshore southwestern Taiwan.</title>
        <authorList>
            <person name="Chen S.-C."/>
            <person name="Teng N.-H."/>
            <person name="Lin Y.-S."/>
            <person name="Lai M.-C."/>
            <person name="Chen H.-H."/>
            <person name="Wang C.-C."/>
        </authorList>
    </citation>
    <scope>NUCLEOTIDE SEQUENCE [LARGE SCALE GENOMIC DNA]</scope>
    <source>
        <strain evidence="1 2">DSM 2702</strain>
    </source>
</reference>